<evidence type="ECO:0000256" key="2">
    <source>
        <dbReference type="ARBA" id="ARBA00023015"/>
    </source>
</evidence>
<dbReference type="PROSITE" id="PS50048">
    <property type="entry name" value="ZN2_CY6_FUNGAL_2"/>
    <property type="match status" value="1"/>
</dbReference>
<keyword evidence="3" id="KW-0238">DNA-binding</keyword>
<dbReference type="CDD" id="cd12148">
    <property type="entry name" value="fungal_TF_MHR"/>
    <property type="match status" value="1"/>
</dbReference>
<name>A0A0D1Z3W7_EXOME</name>
<evidence type="ECO:0000256" key="3">
    <source>
        <dbReference type="ARBA" id="ARBA00023125"/>
    </source>
</evidence>
<dbReference type="InterPro" id="IPR007219">
    <property type="entry name" value="XnlR_reg_dom"/>
</dbReference>
<proteinExistence type="predicted"/>
<dbReference type="Pfam" id="PF00172">
    <property type="entry name" value="Zn_clus"/>
    <property type="match status" value="1"/>
</dbReference>
<feature type="compositionally biased region" description="Low complexity" evidence="6">
    <location>
        <begin position="124"/>
        <end position="136"/>
    </location>
</feature>
<dbReference type="HOGENOM" id="CLU_023747_0_0_1"/>
<keyword evidence="9" id="KW-1185">Reference proteome</keyword>
<dbReference type="SMART" id="SM00906">
    <property type="entry name" value="Fungal_trans"/>
    <property type="match status" value="1"/>
</dbReference>
<reference evidence="8 9" key="1">
    <citation type="submission" date="2015-01" db="EMBL/GenBank/DDBJ databases">
        <title>The Genome Sequence of Exophiala mesophila CBS40295.</title>
        <authorList>
            <consortium name="The Broad Institute Genomics Platform"/>
            <person name="Cuomo C."/>
            <person name="de Hoog S."/>
            <person name="Gorbushina A."/>
            <person name="Stielow B."/>
            <person name="Teixiera M."/>
            <person name="Abouelleil A."/>
            <person name="Chapman S.B."/>
            <person name="Priest M."/>
            <person name="Young S.K."/>
            <person name="Wortman J."/>
            <person name="Nusbaum C."/>
            <person name="Birren B."/>
        </authorList>
    </citation>
    <scope>NUCLEOTIDE SEQUENCE [LARGE SCALE GENOMIC DNA]</scope>
    <source>
        <strain evidence="8 9">CBS 40295</strain>
    </source>
</reference>
<keyword evidence="5" id="KW-0539">Nucleus</keyword>
<dbReference type="Proteomes" id="UP000054302">
    <property type="component" value="Unassembled WGS sequence"/>
</dbReference>
<dbReference type="EMBL" id="KN847525">
    <property type="protein sequence ID" value="KIV88574.1"/>
    <property type="molecule type" value="Genomic_DNA"/>
</dbReference>
<evidence type="ECO:0000256" key="6">
    <source>
        <dbReference type="SAM" id="MobiDB-lite"/>
    </source>
</evidence>
<dbReference type="AlphaFoldDB" id="A0A0D1Z3W7"/>
<dbReference type="GO" id="GO:0000981">
    <property type="term" value="F:DNA-binding transcription factor activity, RNA polymerase II-specific"/>
    <property type="evidence" value="ECO:0007669"/>
    <property type="project" value="InterPro"/>
</dbReference>
<dbReference type="InterPro" id="IPR001138">
    <property type="entry name" value="Zn2Cys6_DnaBD"/>
</dbReference>
<dbReference type="PANTHER" id="PTHR47424">
    <property type="entry name" value="REGULATORY PROTEIN GAL4"/>
    <property type="match status" value="1"/>
</dbReference>
<dbReference type="VEuPathDB" id="FungiDB:PV10_08245"/>
<sequence>MAAAPSVKRRRVARACESCRSLKAKCDGVQPICGRCAGYGYECFWHQANRPSHPSLASGNALSCISTDANSQRMSDALKVYDDLIIHLRDKLSPDDRKLVDLRLATIQRPHHGAGQADNTIEDPTPSSPVQSSTSQRYSRHVERYLGEASDIRFYHILQSAFGPPPGADVNESGVSEPPVNSYEQEKIWPAPADKKLDSLPSRQTADSLVDIYFSTIHKAYPFLSEPDFMAFYGRFWQSESLDEIRGPGLSTIFSIFAIGSCYKRVAESENGHASDSWSSRQDVLYFELALAIMQNQAQTRTVDHVCALLIQCFYLLATCQTDKSWITLGLAIRIAQSIGLHVEEAYGTSYGDVPGPAPSETRRRVWYSLFVLDRLLAMQLGRPPSIISDGFNVHLPSRQSLLDLAEQPIPPGTKSQDWGGDYFIAMIRFSEMIGRVFTDLYGPNKIDDAASVLSKTELLDAELIRWRSSLPRSLRFDLSHTFESSKTFQTQRNMLAVKFYNLQALVHRPMLSSTLSATSRQNTVEISRAEQYRVSLSKRRCIVAAQCTAKLLYNLKDKRSLVYDFPWWQMISCLICASSILLVASICVDHNSGTELEVFSDVDWLVVNEDAEVCLQTFQALSSNSNAARLARDMMQRLKNTRMMSCGTMGAYASTAPGAATENGIENVEAPVTSIGDLPVSQMPQLDFETLNQETFDHLFQVAPYEFSEPVTWSAQFVNATWNPFIHRHQG</sequence>
<dbReference type="SUPFAM" id="SSF57701">
    <property type="entry name" value="Zn2/Cys6 DNA-binding domain"/>
    <property type="match status" value="1"/>
</dbReference>
<keyword evidence="2" id="KW-0805">Transcription regulation</keyword>
<dbReference type="RefSeq" id="XP_016220148.1">
    <property type="nucleotide sequence ID" value="XM_016373237.1"/>
</dbReference>
<dbReference type="InterPro" id="IPR051127">
    <property type="entry name" value="Fungal_SecMet_Regulators"/>
</dbReference>
<feature type="region of interest" description="Disordered" evidence="6">
    <location>
        <begin position="110"/>
        <end position="139"/>
    </location>
</feature>
<dbReference type="Pfam" id="PF04082">
    <property type="entry name" value="Fungal_trans"/>
    <property type="match status" value="1"/>
</dbReference>
<gene>
    <name evidence="8" type="ORF">PV10_08245</name>
</gene>
<evidence type="ECO:0000256" key="1">
    <source>
        <dbReference type="ARBA" id="ARBA00022723"/>
    </source>
</evidence>
<evidence type="ECO:0000256" key="5">
    <source>
        <dbReference type="ARBA" id="ARBA00023242"/>
    </source>
</evidence>
<dbReference type="GeneID" id="27326090"/>
<dbReference type="SMART" id="SM00066">
    <property type="entry name" value="GAL4"/>
    <property type="match status" value="1"/>
</dbReference>
<dbReference type="PANTHER" id="PTHR47424:SF3">
    <property type="entry name" value="REGULATORY PROTEIN GAL4"/>
    <property type="match status" value="1"/>
</dbReference>
<dbReference type="GO" id="GO:0008270">
    <property type="term" value="F:zinc ion binding"/>
    <property type="evidence" value="ECO:0007669"/>
    <property type="project" value="InterPro"/>
</dbReference>
<dbReference type="OrthoDB" id="3364175at2759"/>
<evidence type="ECO:0000256" key="4">
    <source>
        <dbReference type="ARBA" id="ARBA00023163"/>
    </source>
</evidence>
<accession>A0A0D1Z3W7</accession>
<keyword evidence="4" id="KW-0804">Transcription</keyword>
<keyword evidence="1" id="KW-0479">Metal-binding</keyword>
<dbReference type="GO" id="GO:0003677">
    <property type="term" value="F:DNA binding"/>
    <property type="evidence" value="ECO:0007669"/>
    <property type="project" value="UniProtKB-KW"/>
</dbReference>
<dbReference type="GO" id="GO:0006351">
    <property type="term" value="P:DNA-templated transcription"/>
    <property type="evidence" value="ECO:0007669"/>
    <property type="project" value="InterPro"/>
</dbReference>
<evidence type="ECO:0000313" key="8">
    <source>
        <dbReference type="EMBL" id="KIV88574.1"/>
    </source>
</evidence>
<dbReference type="STRING" id="212818.A0A0D1Z3W7"/>
<dbReference type="PROSITE" id="PS00463">
    <property type="entry name" value="ZN2_CY6_FUNGAL_1"/>
    <property type="match status" value="1"/>
</dbReference>
<evidence type="ECO:0000259" key="7">
    <source>
        <dbReference type="PROSITE" id="PS50048"/>
    </source>
</evidence>
<evidence type="ECO:0000313" key="9">
    <source>
        <dbReference type="Proteomes" id="UP000054302"/>
    </source>
</evidence>
<dbReference type="InterPro" id="IPR036864">
    <property type="entry name" value="Zn2-C6_fun-type_DNA-bd_sf"/>
</dbReference>
<dbReference type="CDD" id="cd00067">
    <property type="entry name" value="GAL4"/>
    <property type="match status" value="1"/>
</dbReference>
<protein>
    <recommendedName>
        <fullName evidence="7">Zn(2)-C6 fungal-type domain-containing protein</fullName>
    </recommendedName>
</protein>
<organism evidence="8 9">
    <name type="scientific">Exophiala mesophila</name>
    <name type="common">Black yeast-like fungus</name>
    <dbReference type="NCBI Taxonomy" id="212818"/>
    <lineage>
        <taxon>Eukaryota</taxon>
        <taxon>Fungi</taxon>
        <taxon>Dikarya</taxon>
        <taxon>Ascomycota</taxon>
        <taxon>Pezizomycotina</taxon>
        <taxon>Eurotiomycetes</taxon>
        <taxon>Chaetothyriomycetidae</taxon>
        <taxon>Chaetothyriales</taxon>
        <taxon>Herpotrichiellaceae</taxon>
        <taxon>Exophiala</taxon>
    </lineage>
</organism>
<feature type="domain" description="Zn(2)-C6 fungal-type" evidence="7">
    <location>
        <begin position="15"/>
        <end position="45"/>
    </location>
</feature>
<dbReference type="Gene3D" id="4.10.240.10">
    <property type="entry name" value="Zn(2)-C6 fungal-type DNA-binding domain"/>
    <property type="match status" value="1"/>
</dbReference>